<accession>A0ABU1TUR4</accession>
<dbReference type="RefSeq" id="WP_310028818.1">
    <property type="nucleotide sequence ID" value="NZ_JAVDVI010000024.1"/>
</dbReference>
<dbReference type="PROSITE" id="PS51257">
    <property type="entry name" value="PROKAR_LIPOPROTEIN"/>
    <property type="match status" value="1"/>
</dbReference>
<proteinExistence type="predicted"/>
<dbReference type="PANTHER" id="PTHR34512:SF30">
    <property type="entry name" value="OUTER MEMBRANE PROTEIN ASSEMBLY FACTOR BAMB"/>
    <property type="match status" value="1"/>
</dbReference>
<evidence type="ECO:0000313" key="3">
    <source>
        <dbReference type="EMBL" id="MDR6969595.1"/>
    </source>
</evidence>
<dbReference type="Gene3D" id="2.130.10.10">
    <property type="entry name" value="YVTN repeat-like/Quinoprotein amine dehydrogenase"/>
    <property type="match status" value="2"/>
</dbReference>
<evidence type="ECO:0000259" key="2">
    <source>
        <dbReference type="Pfam" id="PF13360"/>
    </source>
</evidence>
<dbReference type="InterPro" id="IPR011047">
    <property type="entry name" value="Quinoprotein_ADH-like_sf"/>
</dbReference>
<sequence length="375" mass="43525">MIKLFFLGFLLLLFSCNNSNSKEEQKFKTLYLTTNANDVYVFDIESKKIKWHYPGFNLEVNDEVNFFSLDDKTMTKVYQDGTVIQFDKSNGTILHKFQDKEDESQSYYGYDFADVEFLLFYQYPIVYQGNVLFANSHGEIKSVNIQTQKQNWVYIQPQIIYSSPKVLNNILYANINHKIIALDVKTGKKLFDKALDDIATNELMIDGDKIYILSQNNTLACYNLKLETEWICKVESTNQSSTHNLLITEKAVYFGGSTLYSVDKKTGKINWQSVLNDENSNPDNLLSVIETNKGIMVMTENKFLNLDKKGKITTSKKNTETPMGMLYHCNQMNYYLTQKGNLYRIDNDLKKEELFYKGITIDPNHRVDNTYLYAD</sequence>
<feature type="signal peptide" evidence="1">
    <location>
        <begin position="1"/>
        <end position="21"/>
    </location>
</feature>
<keyword evidence="4" id="KW-1185">Reference proteome</keyword>
<dbReference type="SMART" id="SM00564">
    <property type="entry name" value="PQQ"/>
    <property type="match status" value="4"/>
</dbReference>
<evidence type="ECO:0000256" key="1">
    <source>
        <dbReference type="SAM" id="SignalP"/>
    </source>
</evidence>
<dbReference type="Pfam" id="PF13360">
    <property type="entry name" value="PQQ_2"/>
    <property type="match status" value="1"/>
</dbReference>
<dbReference type="InterPro" id="IPR018391">
    <property type="entry name" value="PQQ_b-propeller_rpt"/>
</dbReference>
<dbReference type="SUPFAM" id="SSF50998">
    <property type="entry name" value="Quinoprotein alcohol dehydrogenase-like"/>
    <property type="match status" value="1"/>
</dbReference>
<organism evidence="3 4">
    <name type="scientific">Flavobacterium arsenatis</name>
    <dbReference type="NCBI Taxonomy" id="1484332"/>
    <lineage>
        <taxon>Bacteria</taxon>
        <taxon>Pseudomonadati</taxon>
        <taxon>Bacteroidota</taxon>
        <taxon>Flavobacteriia</taxon>
        <taxon>Flavobacteriales</taxon>
        <taxon>Flavobacteriaceae</taxon>
        <taxon>Flavobacterium</taxon>
    </lineage>
</organism>
<dbReference type="InterPro" id="IPR015943">
    <property type="entry name" value="WD40/YVTN_repeat-like_dom_sf"/>
</dbReference>
<dbReference type="Proteomes" id="UP001255185">
    <property type="component" value="Unassembled WGS sequence"/>
</dbReference>
<evidence type="ECO:0000313" key="4">
    <source>
        <dbReference type="Proteomes" id="UP001255185"/>
    </source>
</evidence>
<feature type="chain" id="PRO_5045763527" evidence="1">
    <location>
        <begin position="22"/>
        <end position="375"/>
    </location>
</feature>
<keyword evidence="1" id="KW-0732">Signal</keyword>
<gene>
    <name evidence="3" type="ORF">J2X31_003628</name>
</gene>
<dbReference type="InterPro" id="IPR002372">
    <property type="entry name" value="PQQ_rpt_dom"/>
</dbReference>
<reference evidence="3 4" key="1">
    <citation type="submission" date="2023-07" db="EMBL/GenBank/DDBJ databases">
        <title>Sorghum-associated microbial communities from plants grown in Nebraska, USA.</title>
        <authorList>
            <person name="Schachtman D."/>
        </authorList>
    </citation>
    <scope>NUCLEOTIDE SEQUENCE [LARGE SCALE GENOMIC DNA]</scope>
    <source>
        <strain evidence="3 4">3773</strain>
    </source>
</reference>
<name>A0ABU1TUR4_9FLAO</name>
<dbReference type="PANTHER" id="PTHR34512">
    <property type="entry name" value="CELL SURFACE PROTEIN"/>
    <property type="match status" value="1"/>
</dbReference>
<comment type="caution">
    <text evidence="3">The sequence shown here is derived from an EMBL/GenBank/DDBJ whole genome shotgun (WGS) entry which is preliminary data.</text>
</comment>
<feature type="domain" description="Pyrrolo-quinoline quinone repeat" evidence="2">
    <location>
        <begin position="170"/>
        <end position="301"/>
    </location>
</feature>
<dbReference type="EMBL" id="JAVDVI010000024">
    <property type="protein sequence ID" value="MDR6969595.1"/>
    <property type="molecule type" value="Genomic_DNA"/>
</dbReference>
<protein>
    <submittedName>
        <fullName evidence="3">Outer membrane protein assembly factor BamB</fullName>
    </submittedName>
</protein>